<proteinExistence type="predicted"/>
<sequence length="112" mass="12379">MVAEQKDAAAFKLVRFMKTRLQSGLPGQAATTHTPPPPLPANLDEAGVTTSETILALPRGDHTRPSPLLDRLTHVYQGDGLLPRIRQCRGPPGTKKQKYVKTVKARWMQIKD</sequence>
<dbReference type="Proteomes" id="UP001178507">
    <property type="component" value="Unassembled WGS sequence"/>
</dbReference>
<protein>
    <submittedName>
        <fullName evidence="2">Uncharacterized protein</fullName>
    </submittedName>
</protein>
<feature type="region of interest" description="Disordered" evidence="1">
    <location>
        <begin position="83"/>
        <end position="102"/>
    </location>
</feature>
<reference evidence="2" key="1">
    <citation type="submission" date="2023-08" db="EMBL/GenBank/DDBJ databases">
        <authorList>
            <person name="Chen Y."/>
            <person name="Shah S."/>
            <person name="Dougan E. K."/>
            <person name="Thang M."/>
            <person name="Chan C."/>
        </authorList>
    </citation>
    <scope>NUCLEOTIDE SEQUENCE</scope>
</reference>
<evidence type="ECO:0000313" key="3">
    <source>
        <dbReference type="Proteomes" id="UP001178507"/>
    </source>
</evidence>
<accession>A0AA36N7D4</accession>
<feature type="region of interest" description="Disordered" evidence="1">
    <location>
        <begin position="23"/>
        <end position="45"/>
    </location>
</feature>
<gene>
    <name evidence="2" type="ORF">EVOR1521_LOCUS18081</name>
</gene>
<name>A0AA36N7D4_9DINO</name>
<evidence type="ECO:0000256" key="1">
    <source>
        <dbReference type="SAM" id="MobiDB-lite"/>
    </source>
</evidence>
<dbReference type="EMBL" id="CAUJNA010002491">
    <property type="protein sequence ID" value="CAJ1393154.1"/>
    <property type="molecule type" value="Genomic_DNA"/>
</dbReference>
<keyword evidence="3" id="KW-1185">Reference proteome</keyword>
<dbReference type="AlphaFoldDB" id="A0AA36N7D4"/>
<comment type="caution">
    <text evidence="2">The sequence shown here is derived from an EMBL/GenBank/DDBJ whole genome shotgun (WGS) entry which is preliminary data.</text>
</comment>
<evidence type="ECO:0000313" key="2">
    <source>
        <dbReference type="EMBL" id="CAJ1393154.1"/>
    </source>
</evidence>
<organism evidence="2 3">
    <name type="scientific">Effrenium voratum</name>
    <dbReference type="NCBI Taxonomy" id="2562239"/>
    <lineage>
        <taxon>Eukaryota</taxon>
        <taxon>Sar</taxon>
        <taxon>Alveolata</taxon>
        <taxon>Dinophyceae</taxon>
        <taxon>Suessiales</taxon>
        <taxon>Symbiodiniaceae</taxon>
        <taxon>Effrenium</taxon>
    </lineage>
</organism>